<dbReference type="AlphaFoldDB" id="A0AAW1G348"/>
<evidence type="ECO:0000313" key="2">
    <source>
        <dbReference type="Proteomes" id="UP001488805"/>
    </source>
</evidence>
<reference evidence="1 2" key="1">
    <citation type="journal article" date="2024" name="Genome Biol. Evol.">
        <title>Chromosome-level genome assembly of the viviparous eelpout Zoarces viviparus.</title>
        <authorList>
            <person name="Fuhrmann N."/>
            <person name="Brasseur M.V."/>
            <person name="Bakowski C.E."/>
            <person name="Podsiadlowski L."/>
            <person name="Prost S."/>
            <person name="Krehenwinkel H."/>
            <person name="Mayer C."/>
        </authorList>
    </citation>
    <scope>NUCLEOTIDE SEQUENCE [LARGE SCALE GENOMIC DNA]</scope>
    <source>
        <strain evidence="1">NO-MEL_2022_Ind0_liver</strain>
    </source>
</reference>
<sequence>MKRRLDDLWAETETPRTCCRAARIPKRVEGPAQHAAVATVPCFLTEVRNAGMSLLIPVEGDGIGRRDREEEGEREREGEILTSSITLHGGSAFLNPGPDLHTTLSYTAVFMDCSPPSANR</sequence>
<name>A0AAW1G348_ZOAVI</name>
<keyword evidence="2" id="KW-1185">Reference proteome</keyword>
<evidence type="ECO:0000313" key="1">
    <source>
        <dbReference type="EMBL" id="KAK9541182.1"/>
    </source>
</evidence>
<organism evidence="1 2">
    <name type="scientific">Zoarces viviparus</name>
    <name type="common">Viviparous eelpout</name>
    <name type="synonym">Blennius viviparus</name>
    <dbReference type="NCBI Taxonomy" id="48416"/>
    <lineage>
        <taxon>Eukaryota</taxon>
        <taxon>Metazoa</taxon>
        <taxon>Chordata</taxon>
        <taxon>Craniata</taxon>
        <taxon>Vertebrata</taxon>
        <taxon>Euteleostomi</taxon>
        <taxon>Actinopterygii</taxon>
        <taxon>Neopterygii</taxon>
        <taxon>Teleostei</taxon>
        <taxon>Neoteleostei</taxon>
        <taxon>Acanthomorphata</taxon>
        <taxon>Eupercaria</taxon>
        <taxon>Perciformes</taxon>
        <taxon>Cottioidei</taxon>
        <taxon>Zoarcales</taxon>
        <taxon>Zoarcidae</taxon>
        <taxon>Zoarcinae</taxon>
        <taxon>Zoarces</taxon>
    </lineage>
</organism>
<protein>
    <submittedName>
        <fullName evidence="1">Uncharacterized protein</fullName>
    </submittedName>
</protein>
<proteinExistence type="predicted"/>
<dbReference type="Proteomes" id="UP001488805">
    <property type="component" value="Unassembled WGS sequence"/>
</dbReference>
<dbReference type="EMBL" id="JBCEZU010000002">
    <property type="protein sequence ID" value="KAK9541182.1"/>
    <property type="molecule type" value="Genomic_DNA"/>
</dbReference>
<gene>
    <name evidence="1" type="ORF">VZT92_001246</name>
</gene>
<comment type="caution">
    <text evidence="1">The sequence shown here is derived from an EMBL/GenBank/DDBJ whole genome shotgun (WGS) entry which is preliminary data.</text>
</comment>
<accession>A0AAW1G348</accession>